<keyword evidence="5 12" id="KW-0812">Transmembrane</keyword>
<keyword evidence="17" id="KW-1185">Reference proteome</keyword>
<evidence type="ECO:0000256" key="4">
    <source>
        <dbReference type="ARBA" id="ARBA00022496"/>
    </source>
</evidence>
<feature type="domain" description="TonB-dependent receptor-like beta-barrel" evidence="14">
    <location>
        <begin position="415"/>
        <end position="875"/>
    </location>
</feature>
<evidence type="ECO:0000256" key="2">
    <source>
        <dbReference type="ARBA" id="ARBA00022448"/>
    </source>
</evidence>
<dbReference type="InterPro" id="IPR013784">
    <property type="entry name" value="Carb-bd-like_fold"/>
</dbReference>
<accession>A0A2A8D1R7</accession>
<evidence type="ECO:0000313" key="16">
    <source>
        <dbReference type="EMBL" id="PEN14875.1"/>
    </source>
</evidence>
<evidence type="ECO:0000256" key="1">
    <source>
        <dbReference type="ARBA" id="ARBA00004571"/>
    </source>
</evidence>
<dbReference type="InterPro" id="IPR012910">
    <property type="entry name" value="Plug_dom"/>
</dbReference>
<dbReference type="GO" id="GO:0015344">
    <property type="term" value="F:siderophore uptake transmembrane transporter activity"/>
    <property type="evidence" value="ECO:0007669"/>
    <property type="project" value="TreeGrafter"/>
</dbReference>
<keyword evidence="6" id="KW-0732">Signal</keyword>
<comment type="caution">
    <text evidence="16">The sequence shown here is derived from an EMBL/GenBank/DDBJ whole genome shotgun (WGS) entry which is preliminary data.</text>
</comment>
<keyword evidence="3 12" id="KW-1134">Transmembrane beta strand</keyword>
<keyword evidence="4" id="KW-0410">Iron transport</keyword>
<dbReference type="GO" id="GO:0009279">
    <property type="term" value="C:cell outer membrane"/>
    <property type="evidence" value="ECO:0007669"/>
    <property type="project" value="UniProtKB-SubCell"/>
</dbReference>
<name>A0A2A8D1R7_9BACT</name>
<dbReference type="InterPro" id="IPR037066">
    <property type="entry name" value="Plug_dom_sf"/>
</dbReference>
<evidence type="ECO:0000256" key="7">
    <source>
        <dbReference type="ARBA" id="ARBA00023004"/>
    </source>
</evidence>
<organism evidence="16 17">
    <name type="scientific">Longibacter salinarum</name>
    <dbReference type="NCBI Taxonomy" id="1850348"/>
    <lineage>
        <taxon>Bacteria</taxon>
        <taxon>Pseudomonadati</taxon>
        <taxon>Rhodothermota</taxon>
        <taxon>Rhodothermia</taxon>
        <taxon>Rhodothermales</taxon>
        <taxon>Salisaetaceae</taxon>
        <taxon>Longibacter</taxon>
    </lineage>
</organism>
<dbReference type="Gene3D" id="2.60.40.1120">
    <property type="entry name" value="Carboxypeptidase-like, regulatory domain"/>
    <property type="match status" value="1"/>
</dbReference>
<evidence type="ECO:0000256" key="9">
    <source>
        <dbReference type="ARBA" id="ARBA00023077"/>
    </source>
</evidence>
<dbReference type="EMBL" id="PDEQ01000001">
    <property type="protein sequence ID" value="PEN14875.1"/>
    <property type="molecule type" value="Genomic_DNA"/>
</dbReference>
<dbReference type="Pfam" id="PF00593">
    <property type="entry name" value="TonB_dep_Rec_b-barrel"/>
    <property type="match status" value="1"/>
</dbReference>
<dbReference type="Pfam" id="PF07715">
    <property type="entry name" value="Plug"/>
    <property type="match status" value="1"/>
</dbReference>
<dbReference type="GO" id="GO:0030246">
    <property type="term" value="F:carbohydrate binding"/>
    <property type="evidence" value="ECO:0007669"/>
    <property type="project" value="InterPro"/>
</dbReference>
<evidence type="ECO:0000256" key="5">
    <source>
        <dbReference type="ARBA" id="ARBA00022692"/>
    </source>
</evidence>
<keyword evidence="2 12" id="KW-0813">Transport</keyword>
<keyword evidence="8" id="KW-0406">Ion transport</keyword>
<dbReference type="PROSITE" id="PS52016">
    <property type="entry name" value="TONB_DEPENDENT_REC_3"/>
    <property type="match status" value="1"/>
</dbReference>
<evidence type="ECO:0008006" key="18">
    <source>
        <dbReference type="Google" id="ProtNLM"/>
    </source>
</evidence>
<gene>
    <name evidence="16" type="ORF">CRI94_00850</name>
</gene>
<comment type="subcellular location">
    <subcellularLocation>
        <location evidence="1 12">Cell outer membrane</location>
        <topology evidence="1 12">Multi-pass membrane protein</topology>
    </subcellularLocation>
</comment>
<dbReference type="Pfam" id="PF13715">
    <property type="entry name" value="CarbopepD_reg_2"/>
    <property type="match status" value="1"/>
</dbReference>
<evidence type="ECO:0000256" key="10">
    <source>
        <dbReference type="ARBA" id="ARBA00023136"/>
    </source>
</evidence>
<dbReference type="InterPro" id="IPR000531">
    <property type="entry name" value="Beta-barrel_TonB"/>
</dbReference>
<evidence type="ECO:0000256" key="13">
    <source>
        <dbReference type="RuleBase" id="RU003357"/>
    </source>
</evidence>
<evidence type="ECO:0000259" key="15">
    <source>
        <dbReference type="Pfam" id="PF07715"/>
    </source>
</evidence>
<evidence type="ECO:0000259" key="14">
    <source>
        <dbReference type="Pfam" id="PF00593"/>
    </source>
</evidence>
<dbReference type="Gene3D" id="2.40.170.20">
    <property type="entry name" value="TonB-dependent receptor, beta-barrel domain"/>
    <property type="match status" value="1"/>
</dbReference>
<dbReference type="InterPro" id="IPR039426">
    <property type="entry name" value="TonB-dep_rcpt-like"/>
</dbReference>
<dbReference type="InterPro" id="IPR036942">
    <property type="entry name" value="Beta-barrel_TonB_sf"/>
</dbReference>
<dbReference type="AlphaFoldDB" id="A0A2A8D1R7"/>
<reference evidence="16 17" key="1">
    <citation type="submission" date="2017-10" db="EMBL/GenBank/DDBJ databases">
        <title>Draft genome of Longibacter Salinarum.</title>
        <authorList>
            <person name="Goh K.M."/>
            <person name="Shamsir M.S."/>
            <person name="Lim S.W."/>
        </authorList>
    </citation>
    <scope>NUCLEOTIDE SEQUENCE [LARGE SCALE GENOMIC DNA]</scope>
    <source>
        <strain evidence="16 17">KCTC 52045</strain>
    </source>
</reference>
<evidence type="ECO:0000256" key="6">
    <source>
        <dbReference type="ARBA" id="ARBA00022729"/>
    </source>
</evidence>
<evidence type="ECO:0000313" key="17">
    <source>
        <dbReference type="Proteomes" id="UP000220102"/>
    </source>
</evidence>
<keyword evidence="9 13" id="KW-0798">TonB box</keyword>
<proteinExistence type="inferred from homology"/>
<evidence type="ECO:0000256" key="3">
    <source>
        <dbReference type="ARBA" id="ARBA00022452"/>
    </source>
</evidence>
<keyword evidence="11 12" id="KW-0998">Cell outer membrane</keyword>
<keyword evidence="7" id="KW-0408">Iron</keyword>
<dbReference type="SUPFAM" id="SSF56935">
    <property type="entry name" value="Porins"/>
    <property type="match status" value="1"/>
</dbReference>
<sequence length="917" mass="100063">MKCHRYTTSRACQMLTAEAWHGAMATFIAFLAVVFILPATAFAQDTGTIEGTVMDGEGAPLPGAQVSIVGTQRGSVTDGSGAFTISRVPAGEYTLRAQFVGYTKEEKEIEVRAEETTSVEFVLESDLLQMGEAVVTASFNPKEKIESSVAVTTLSAEDIEANAPQSTADLLKAIPGFYVESSGGEGGNNLFARGIPADGSFRYVSMQHNGMPVFDSPELAFTNVDLLFRVDETVQRMEGVRGGTASVFASNAPGGIVNFVSKTGGNELGGLVKVTGATRGKIRTDLNVGGPMGDDWRFNVGGFYRYDEGVRDPGFPGNKGGQINANVTRLLDNGYFRVHGRYLNDQNIFYLPIPLQNPDDPEGIAGFDPNYGTMTTRDAGLIRVPSPDGQGRVSRDLTQGMNPVLGSLQAELFFELDNGVTIENKSMAMQADVTFNAAFSLSNPFDAVTYAEDLATDVGATDYSYSYAYDSATFNPANANGNGLVAEVGWWHVEKPLSNFANDFRINYAAGDHALSGGLYLSTYRAEELWHWNDMLLEVRDRPRMLNLALEDAGGNTVAEATENGFRRYGTLYRRHQGQGTAIAAFAGDEWQLTENFRLDISGRVERGTFSGNVEGATNVDLDGDNSTLYDNNFATGTDAVDNYSYQFDEWSASVGANYTFSERFAVFARGSRGFRMPDFDEWADGTVDEKGDAEEVYQAEAGVKYNSPRLAVFTAGFYSSLTNIPFADEVVLGNDLVPLVRFADSRTIGIETEVIYQQGGFRTNLTATIQNPEYTGLEFDDPSILDRVQQEPGVNAEDFDFEGNRVRRIPQYIVNLRPSYTFADRYQIFAAGKYYGERFVDDANNVTLPDYYVIDAGASATFGNVKVRAVGTNLTNTIGLTEGNPRAGQVAAVEQDIYMARPILGRRVELSMTYTF</sequence>
<dbReference type="Gene3D" id="2.170.130.10">
    <property type="entry name" value="TonB-dependent receptor, plug domain"/>
    <property type="match status" value="1"/>
</dbReference>
<keyword evidence="10 12" id="KW-0472">Membrane</keyword>
<evidence type="ECO:0000256" key="11">
    <source>
        <dbReference type="ARBA" id="ARBA00023237"/>
    </source>
</evidence>
<dbReference type="Proteomes" id="UP000220102">
    <property type="component" value="Unassembled WGS sequence"/>
</dbReference>
<evidence type="ECO:0000256" key="8">
    <source>
        <dbReference type="ARBA" id="ARBA00023065"/>
    </source>
</evidence>
<feature type="domain" description="TonB-dependent receptor plug" evidence="15">
    <location>
        <begin position="144"/>
        <end position="256"/>
    </location>
</feature>
<evidence type="ECO:0000256" key="12">
    <source>
        <dbReference type="PROSITE-ProRule" id="PRU01360"/>
    </source>
</evidence>
<dbReference type="PANTHER" id="PTHR32552">
    <property type="entry name" value="FERRICHROME IRON RECEPTOR-RELATED"/>
    <property type="match status" value="1"/>
</dbReference>
<dbReference type="SUPFAM" id="SSF49452">
    <property type="entry name" value="Starch-binding domain-like"/>
    <property type="match status" value="1"/>
</dbReference>
<protein>
    <recommendedName>
        <fullName evidence="18">TonB-dependent receptor</fullName>
    </recommendedName>
</protein>
<dbReference type="OrthoDB" id="9782587at2"/>
<comment type="similarity">
    <text evidence="12 13">Belongs to the TonB-dependent receptor family.</text>
</comment>
<dbReference type="PANTHER" id="PTHR32552:SF89">
    <property type="entry name" value="CATECHOLATE SIDEROPHORE RECEPTOR FIU"/>
    <property type="match status" value="1"/>
</dbReference>